<name>E4XA24_OIKDI</name>
<dbReference type="CDD" id="cd20266">
    <property type="entry name" value="Complex1_LYR_NDUFA6_LYRM6"/>
    <property type="match status" value="1"/>
</dbReference>
<evidence type="ECO:0000256" key="3">
    <source>
        <dbReference type="ARBA" id="ARBA00011790"/>
    </source>
</evidence>
<evidence type="ECO:0000313" key="16">
    <source>
        <dbReference type="Proteomes" id="UP000001307"/>
    </source>
</evidence>
<dbReference type="InterPro" id="IPR008011">
    <property type="entry name" value="Complex1_LYR_dom"/>
</dbReference>
<evidence type="ECO:0000256" key="12">
    <source>
        <dbReference type="ARBA" id="ARBA00032352"/>
    </source>
</evidence>
<dbReference type="InterPro" id="IPR016488">
    <property type="entry name" value="NADH_Ub_cplx-1_asu_su-6"/>
</dbReference>
<dbReference type="OrthoDB" id="14535at2759"/>
<comment type="function">
    <text evidence="13">Accessory subunit of the mitochondrial membrane respiratory chain NADH dehydrogenase (Complex I), that is believed to be not involved in catalysis. Required for proper complex I assembly. Complex I functions in the transfer of electrons from NADH to the respiratory chain. The immediate electron acceptor for the enzyme is believed to be ubiquinone.</text>
</comment>
<comment type="subunit">
    <text evidence="3">Mammalian complex I is composed of 45 different subunits.</text>
</comment>
<proteinExistence type="inferred from homology"/>
<keyword evidence="6" id="KW-0679">Respiratory chain</keyword>
<evidence type="ECO:0000259" key="14">
    <source>
        <dbReference type="Pfam" id="PF05347"/>
    </source>
</evidence>
<evidence type="ECO:0000256" key="4">
    <source>
        <dbReference type="ARBA" id="ARBA00016386"/>
    </source>
</evidence>
<organism evidence="15">
    <name type="scientific">Oikopleura dioica</name>
    <name type="common">Tunicate</name>
    <dbReference type="NCBI Taxonomy" id="34765"/>
    <lineage>
        <taxon>Eukaryota</taxon>
        <taxon>Metazoa</taxon>
        <taxon>Chordata</taxon>
        <taxon>Tunicata</taxon>
        <taxon>Appendicularia</taxon>
        <taxon>Copelata</taxon>
        <taxon>Oikopleuridae</taxon>
        <taxon>Oikopleura</taxon>
    </lineage>
</organism>
<dbReference type="GO" id="GO:0045271">
    <property type="term" value="C:respiratory chain complex I"/>
    <property type="evidence" value="ECO:0007669"/>
    <property type="project" value="InterPro"/>
</dbReference>
<evidence type="ECO:0000256" key="7">
    <source>
        <dbReference type="ARBA" id="ARBA00022792"/>
    </source>
</evidence>
<reference evidence="15" key="1">
    <citation type="journal article" date="2010" name="Science">
        <title>Plasticity of animal genome architecture unmasked by rapid evolution of a pelagic tunicate.</title>
        <authorList>
            <person name="Denoeud F."/>
            <person name="Henriet S."/>
            <person name="Mungpakdee S."/>
            <person name="Aury J.M."/>
            <person name="Da Silva C."/>
            <person name="Brinkmann H."/>
            <person name="Mikhaleva J."/>
            <person name="Olsen L.C."/>
            <person name="Jubin C."/>
            <person name="Canestro C."/>
            <person name="Bouquet J.M."/>
            <person name="Danks G."/>
            <person name="Poulain J."/>
            <person name="Campsteijn C."/>
            <person name="Adamski M."/>
            <person name="Cross I."/>
            <person name="Yadetie F."/>
            <person name="Muffato M."/>
            <person name="Louis A."/>
            <person name="Butcher S."/>
            <person name="Tsagkogeorga G."/>
            <person name="Konrad A."/>
            <person name="Singh S."/>
            <person name="Jensen M.F."/>
            <person name="Cong E.H."/>
            <person name="Eikeseth-Otteraa H."/>
            <person name="Noel B."/>
            <person name="Anthouard V."/>
            <person name="Porcel B.M."/>
            <person name="Kachouri-Lafond R."/>
            <person name="Nishino A."/>
            <person name="Ugolini M."/>
            <person name="Chourrout P."/>
            <person name="Nishida H."/>
            <person name="Aasland R."/>
            <person name="Huzurbazar S."/>
            <person name="Westhof E."/>
            <person name="Delsuc F."/>
            <person name="Lehrach H."/>
            <person name="Reinhardt R."/>
            <person name="Weissenbach J."/>
            <person name="Roy S.W."/>
            <person name="Artiguenave F."/>
            <person name="Postlethwait J.H."/>
            <person name="Manak J.R."/>
            <person name="Thompson E.M."/>
            <person name="Jaillon O."/>
            <person name="Du Pasquier L."/>
            <person name="Boudinot P."/>
            <person name="Liberles D.A."/>
            <person name="Volff J.N."/>
            <person name="Philippe H."/>
            <person name="Lenhard B."/>
            <person name="Roest Crollius H."/>
            <person name="Wincker P."/>
            <person name="Chourrout D."/>
        </authorList>
    </citation>
    <scope>NUCLEOTIDE SEQUENCE [LARGE SCALE GENOMIC DNA]</scope>
</reference>
<evidence type="ECO:0000256" key="11">
    <source>
        <dbReference type="ARBA" id="ARBA00030213"/>
    </source>
</evidence>
<dbReference type="Proteomes" id="UP000001307">
    <property type="component" value="Unassembled WGS sequence"/>
</dbReference>
<dbReference type="EMBL" id="FN653031">
    <property type="protein sequence ID" value="CBY08388.1"/>
    <property type="molecule type" value="Genomic_DNA"/>
</dbReference>
<keyword evidence="16" id="KW-1185">Reference proteome</keyword>
<keyword evidence="8" id="KW-0249">Electron transport</keyword>
<accession>E4XA24</accession>
<keyword evidence="9" id="KW-0496">Mitochondrion</keyword>
<evidence type="ECO:0000256" key="2">
    <source>
        <dbReference type="ARBA" id="ARBA00009508"/>
    </source>
</evidence>
<feature type="domain" description="Complex 1 LYR protein" evidence="14">
    <location>
        <begin position="47"/>
        <end position="107"/>
    </location>
</feature>
<comment type="subcellular location">
    <subcellularLocation>
        <location evidence="1">Mitochondrion inner membrane</location>
        <topology evidence="1">Peripheral membrane protein</topology>
        <orientation evidence="1">Matrix side</orientation>
    </subcellularLocation>
</comment>
<evidence type="ECO:0000256" key="9">
    <source>
        <dbReference type="ARBA" id="ARBA00023128"/>
    </source>
</evidence>
<evidence type="ECO:0000313" key="15">
    <source>
        <dbReference type="EMBL" id="CBY08388.1"/>
    </source>
</evidence>
<keyword evidence="10" id="KW-0472">Membrane</keyword>
<evidence type="ECO:0000256" key="1">
    <source>
        <dbReference type="ARBA" id="ARBA00004443"/>
    </source>
</evidence>
<sequence>MLTRAVVRNQAVRNSGASVEGYVKQTPSEKLNTQARADYARANSRLRVLTLYKAFYRAAPEILVLNKSSIPSNVYRQVIKNEFAKNSNISDTRAIELLLGKGQMDFQELVVGFSQESQMHRPFDEILQNDPKATDFVSKFLTSKF</sequence>
<comment type="similarity">
    <text evidence="2">Belongs to the complex I LYR family.</text>
</comment>
<evidence type="ECO:0000256" key="5">
    <source>
        <dbReference type="ARBA" id="ARBA00022448"/>
    </source>
</evidence>
<dbReference type="GO" id="GO:0006979">
    <property type="term" value="P:response to oxidative stress"/>
    <property type="evidence" value="ECO:0007669"/>
    <property type="project" value="TreeGrafter"/>
</dbReference>
<dbReference type="PANTHER" id="PTHR12964:SF0">
    <property type="entry name" value="NADH DEHYDROGENASE [UBIQUINONE] 1 ALPHA SUBCOMPLEX SUBUNIT 6"/>
    <property type="match status" value="1"/>
</dbReference>
<dbReference type="PANTHER" id="PTHR12964">
    <property type="entry name" value="NADH-UBIQUINONE OXIDOREDUCTASE B14 SUBUNIT"/>
    <property type="match status" value="1"/>
</dbReference>
<keyword evidence="5" id="KW-0813">Transport</keyword>
<dbReference type="InParanoid" id="E4XA24"/>
<evidence type="ECO:0000256" key="8">
    <source>
        <dbReference type="ARBA" id="ARBA00022982"/>
    </source>
</evidence>
<dbReference type="InterPro" id="IPR045299">
    <property type="entry name" value="Complex1_LYR_NDUFA6_LYRM6"/>
</dbReference>
<gene>
    <name evidence="15" type="ORF">GSOID_T00004954001</name>
</gene>
<evidence type="ECO:0000256" key="6">
    <source>
        <dbReference type="ARBA" id="ARBA00022660"/>
    </source>
</evidence>
<evidence type="ECO:0000256" key="10">
    <source>
        <dbReference type="ARBA" id="ARBA00023136"/>
    </source>
</evidence>
<evidence type="ECO:0000256" key="13">
    <source>
        <dbReference type="ARBA" id="ARBA00046116"/>
    </source>
</evidence>
<dbReference type="GO" id="GO:0005743">
    <property type="term" value="C:mitochondrial inner membrane"/>
    <property type="evidence" value="ECO:0007669"/>
    <property type="project" value="UniProtKB-SubCell"/>
</dbReference>
<protein>
    <recommendedName>
        <fullName evidence="4">NADH dehydrogenase [ubiquinone] 1 alpha subcomplex subunit 6</fullName>
    </recommendedName>
    <alternativeName>
        <fullName evidence="11">Complex I-B14</fullName>
    </alternativeName>
    <alternativeName>
        <fullName evidence="12">NADH-ubiquinone oxidoreductase B14 subunit</fullName>
    </alternativeName>
</protein>
<keyword evidence="7" id="KW-0999">Mitochondrion inner membrane</keyword>
<dbReference type="Pfam" id="PF05347">
    <property type="entry name" value="Complex1_LYR"/>
    <property type="match status" value="1"/>
</dbReference>
<dbReference type="AlphaFoldDB" id="E4XA24"/>